<dbReference type="InterPro" id="IPR037355">
    <property type="entry name" value="COMMD3"/>
</dbReference>
<dbReference type="Proteomes" id="UP001627154">
    <property type="component" value="Unassembled WGS sequence"/>
</dbReference>
<reference evidence="4 5" key="1">
    <citation type="journal article" date="2024" name="bioRxiv">
        <title>A reference genome for Trichogramma kaykai: A tiny desert-dwelling parasitoid wasp with competing sex-ratio distorters.</title>
        <authorList>
            <person name="Culotta J."/>
            <person name="Lindsey A.R."/>
        </authorList>
    </citation>
    <scope>NUCLEOTIDE SEQUENCE [LARGE SCALE GENOMIC DNA]</scope>
    <source>
        <strain evidence="4 5">KSX58</strain>
    </source>
</reference>
<evidence type="ECO:0000259" key="3">
    <source>
        <dbReference type="PROSITE" id="PS51269"/>
    </source>
</evidence>
<comment type="similarity">
    <text evidence="2">Belongs to the COMM domain-containing protein 3 family.</text>
</comment>
<sequence length="190" mass="21445">MELTDSRVKCLLDGQKLNDLSEETFDQLINISVSHICGITNSKDLSNIYGSKPDIIKSAYKDVLRLLVEAAKYDSSSVQLNSLLHCSTLNPKYITKFCEIYENHKSIIQQCLESFGNSLPHIVDVDWKLDYCIKSNFGAPAETHVYIVSLSTIKHGSLENVKFKCTIQQLQELIYKLKDAARHTEKLASS</sequence>
<evidence type="ECO:0000313" key="4">
    <source>
        <dbReference type="EMBL" id="KAL3383686.1"/>
    </source>
</evidence>
<evidence type="ECO:0000313" key="5">
    <source>
        <dbReference type="Proteomes" id="UP001627154"/>
    </source>
</evidence>
<dbReference type="PROSITE" id="PS51269">
    <property type="entry name" value="COMM"/>
    <property type="match status" value="1"/>
</dbReference>
<dbReference type="InterPro" id="IPR017920">
    <property type="entry name" value="COMM"/>
</dbReference>
<comment type="caution">
    <text evidence="4">The sequence shown here is derived from an EMBL/GenBank/DDBJ whole genome shotgun (WGS) entry which is preliminary data.</text>
</comment>
<dbReference type="PANTHER" id="PTHR31159:SF1">
    <property type="entry name" value="COMM DOMAIN-CONTAINING PROTEIN 3"/>
    <property type="match status" value="1"/>
</dbReference>
<keyword evidence="5" id="KW-1185">Reference proteome</keyword>
<organism evidence="4 5">
    <name type="scientific">Trichogramma kaykai</name>
    <dbReference type="NCBI Taxonomy" id="54128"/>
    <lineage>
        <taxon>Eukaryota</taxon>
        <taxon>Metazoa</taxon>
        <taxon>Ecdysozoa</taxon>
        <taxon>Arthropoda</taxon>
        <taxon>Hexapoda</taxon>
        <taxon>Insecta</taxon>
        <taxon>Pterygota</taxon>
        <taxon>Neoptera</taxon>
        <taxon>Endopterygota</taxon>
        <taxon>Hymenoptera</taxon>
        <taxon>Apocrita</taxon>
        <taxon>Proctotrupomorpha</taxon>
        <taxon>Chalcidoidea</taxon>
        <taxon>Trichogrammatidae</taxon>
        <taxon>Trichogramma</taxon>
    </lineage>
</organism>
<dbReference type="CDD" id="cd04751">
    <property type="entry name" value="Commd3"/>
    <property type="match status" value="1"/>
</dbReference>
<gene>
    <name evidence="4" type="ORF">TKK_020448</name>
</gene>
<evidence type="ECO:0000256" key="1">
    <source>
        <dbReference type="ARBA" id="ARBA00016548"/>
    </source>
</evidence>
<dbReference type="AlphaFoldDB" id="A0ABD2VT49"/>
<dbReference type="Pfam" id="PF07258">
    <property type="entry name" value="COMM_domain"/>
    <property type="match status" value="1"/>
</dbReference>
<protein>
    <recommendedName>
        <fullName evidence="1">COMM domain-containing protein 3</fullName>
    </recommendedName>
</protein>
<evidence type="ECO:0000256" key="2">
    <source>
        <dbReference type="ARBA" id="ARBA00093469"/>
    </source>
</evidence>
<feature type="domain" description="COMM" evidence="3">
    <location>
        <begin position="121"/>
        <end position="188"/>
    </location>
</feature>
<dbReference type="EMBL" id="JBJJXI010000183">
    <property type="protein sequence ID" value="KAL3383686.1"/>
    <property type="molecule type" value="Genomic_DNA"/>
</dbReference>
<name>A0ABD2VT49_9HYME</name>
<dbReference type="PANTHER" id="PTHR31159">
    <property type="entry name" value="COMM DOMAIN-CONTAINING PROTEIN 3"/>
    <property type="match status" value="1"/>
</dbReference>
<accession>A0ABD2VT49</accession>
<proteinExistence type="inferred from homology"/>